<organism evidence="2 3">
    <name type="scientific">Allacma fusca</name>
    <dbReference type="NCBI Taxonomy" id="39272"/>
    <lineage>
        <taxon>Eukaryota</taxon>
        <taxon>Metazoa</taxon>
        <taxon>Ecdysozoa</taxon>
        <taxon>Arthropoda</taxon>
        <taxon>Hexapoda</taxon>
        <taxon>Collembola</taxon>
        <taxon>Symphypleona</taxon>
        <taxon>Sminthuridae</taxon>
        <taxon>Allacma</taxon>
    </lineage>
</organism>
<evidence type="ECO:0000313" key="2">
    <source>
        <dbReference type="EMBL" id="CAG7815302.1"/>
    </source>
</evidence>
<feature type="compositionally biased region" description="Polar residues" evidence="1">
    <location>
        <begin position="648"/>
        <end position="664"/>
    </location>
</feature>
<keyword evidence="3" id="KW-1185">Reference proteome</keyword>
<comment type="caution">
    <text evidence="2">The sequence shown here is derived from an EMBL/GenBank/DDBJ whole genome shotgun (WGS) entry which is preliminary data.</text>
</comment>
<evidence type="ECO:0000313" key="3">
    <source>
        <dbReference type="Proteomes" id="UP000708208"/>
    </source>
</evidence>
<proteinExistence type="predicted"/>
<accession>A0A8J2KF48</accession>
<protein>
    <submittedName>
        <fullName evidence="2">Uncharacterized protein</fullName>
    </submittedName>
</protein>
<feature type="region of interest" description="Disordered" evidence="1">
    <location>
        <begin position="609"/>
        <end position="698"/>
    </location>
</feature>
<sequence length="1324" mass="144612">MLDLPLAVKVVAFATTLFVAKVQTMPQLLPPEINAGNSENSFLRPLLIDSYVNCSAFCLIDLDCVGFTIYRVKEITENDPIFWCRTDVEHKNEDLQKGEIVYTAMLRDKLPKVVRTPTRPVSKSKLHARSRRDFSDDEHVFNQNTVSDANSAEELKSISTKLLESPNLAQITVESKIPALIPSSPQLTKVISVPATIIGNGSNVKGNRPTIITNVTTKPGKNNLTVASSKVTAALANPDLAQLTIEHTVPALVESFPQQTIEKIVPNVVRNQSASILVNSIGKPTFTSFTKNKTLSVAPSNISAALENPDVAQLTIEHTVPAIFESFPQETSQVTIPVGSHSQVTLENTNAKPTLHPGTLKPNDTFTNSNITAALENPNLAQLTIEHTVPVLVQGPPQKTNQVFVVNAVGNQSQINNSDNSTPMQTFKLNGTSTTLHPSNATQALENPDLAQLTIEHTVPALVASSPEVTNEISVENAVSNETNGATSSTTSIFPDSLGVNATIAAPLETNTESPEEIQTNIVVSLHEGNISAPINFSLASPVKQESFLSQSQHKNEGVLKLAMKLVRPIAGSNVITDDGSTNTDSSQIGVPLRVTARPVAFTPITTIKPSLANSTNPELEKPTTFPPPSRTPENISINNPGPIMVPSPTNVLELGNNNRTQQATNQSNISSADSSVSSPESTSTQSETPSTSNPSVPSAFQVITIQNPEIKITTNIPTQGVANTTNVIFRTKTHANINIVFETELVVPRSEDIQPNMKITFETANISQKSELPQITNIPPKSEIPETTIIPSISENVETIIIPAKSEVAETTIIPIKSDIQETTIIPPKSEIPETTIIPPKSEIPETTIIPPKSEIPETTVIPPNPEHRETTIIPLKSENAETTMAPPKSDISKIPSIPQKSIILETTVVPLESDISNATNISPKPEIIIFFKNESNPVTVNFFNISNEILFPNTTATTIPQSVDQMITSEIIQNSLVRPPVSLLQEKLPFEDVHIPTTTTGRTNKLPVVSGNLEPVPPQSELLEGKEVATFGSTEIPFPINSVKRTLQMQTAHPTSLRQQPFRIRVTSDGTITIPEDANSFGQTTGSNAFEECVYSDRERVKREITATAFSSLNDEPTLLTFVNNSECVGIFSKTGKKSVRSISKLFPDFPFQQRQVLAGAFYNDSVLLFDDNEEQQIWRFTYDSASQAYVHEPQQFVLTTQYFLKEFCGIHTTHFNIKAVAQFSVADNSCILIDSTNNFRISPHASEDARSLADVIKATVETEFVNYVEAVFAWLDEPDVSQVYIFGSNSEVYEIFKDSFTDFKWKKGSYRVVPYEDFPLR</sequence>
<dbReference type="Proteomes" id="UP000708208">
    <property type="component" value="Unassembled WGS sequence"/>
</dbReference>
<name>A0A8J2KF48_9HEXA</name>
<gene>
    <name evidence="2" type="ORF">AFUS01_LOCUS25992</name>
</gene>
<dbReference type="EMBL" id="CAJVCH010341329">
    <property type="protein sequence ID" value="CAG7815302.1"/>
    <property type="molecule type" value="Genomic_DNA"/>
</dbReference>
<dbReference type="OrthoDB" id="8251760at2759"/>
<feature type="compositionally biased region" description="Low complexity" evidence="1">
    <location>
        <begin position="665"/>
        <end position="696"/>
    </location>
</feature>
<feature type="compositionally biased region" description="Polar residues" evidence="1">
    <location>
        <begin position="609"/>
        <end position="618"/>
    </location>
</feature>
<reference evidence="2" key="1">
    <citation type="submission" date="2021-06" db="EMBL/GenBank/DDBJ databases">
        <authorList>
            <person name="Hodson N. C."/>
            <person name="Mongue J. A."/>
            <person name="Jaron S. K."/>
        </authorList>
    </citation>
    <scope>NUCLEOTIDE SEQUENCE</scope>
</reference>
<evidence type="ECO:0000256" key="1">
    <source>
        <dbReference type="SAM" id="MobiDB-lite"/>
    </source>
</evidence>